<dbReference type="Pfam" id="PF00698">
    <property type="entry name" value="Acyl_transf_1"/>
    <property type="match status" value="1"/>
</dbReference>
<dbReference type="EC" id="2.3.1.39" evidence="1 6"/>
<dbReference type="InterPro" id="IPR016035">
    <property type="entry name" value="Acyl_Trfase/lysoPLipase"/>
</dbReference>
<gene>
    <name evidence="9" type="ORF">GCM10007966_20010</name>
</gene>
<proteinExistence type="inferred from homology"/>
<dbReference type="RefSeq" id="WP_131777246.1">
    <property type="nucleotide sequence ID" value="NZ_BMOB01000010.1"/>
</dbReference>
<evidence type="ECO:0000256" key="5">
    <source>
        <dbReference type="ARBA" id="ARBA00048462"/>
    </source>
</evidence>
<evidence type="ECO:0000256" key="3">
    <source>
        <dbReference type="ARBA" id="ARBA00022679"/>
    </source>
</evidence>
<dbReference type="SUPFAM" id="SSF52151">
    <property type="entry name" value="FabD/lysophospholipase-like"/>
    <property type="match status" value="1"/>
</dbReference>
<keyword evidence="3 6" id="KW-0808">Transferase</keyword>
<feature type="domain" description="Malonyl-CoA:ACP transacylase (MAT)" evidence="8">
    <location>
        <begin position="7"/>
        <end position="308"/>
    </location>
</feature>
<dbReference type="Proteomes" id="UP000630149">
    <property type="component" value="Unassembled WGS sequence"/>
</dbReference>
<dbReference type="PIRSF" id="PIRSF000446">
    <property type="entry name" value="Mct"/>
    <property type="match status" value="1"/>
</dbReference>
<dbReference type="FunFam" id="3.30.70.250:FF:000001">
    <property type="entry name" value="Malonyl CoA-acyl carrier protein transacylase"/>
    <property type="match status" value="1"/>
</dbReference>
<dbReference type="PANTHER" id="PTHR42681:SF1">
    <property type="entry name" value="MALONYL-COA-ACYL CARRIER PROTEIN TRANSACYLASE, MITOCHONDRIAL"/>
    <property type="match status" value="1"/>
</dbReference>
<dbReference type="EMBL" id="BMOB01000010">
    <property type="protein sequence ID" value="GGI91319.1"/>
    <property type="molecule type" value="Genomic_DNA"/>
</dbReference>
<dbReference type="InterPro" id="IPR001227">
    <property type="entry name" value="Ac_transferase_dom_sf"/>
</dbReference>
<dbReference type="InterPro" id="IPR004410">
    <property type="entry name" value="Malonyl_CoA-ACP_transAc_FabD"/>
</dbReference>
<keyword evidence="4 6" id="KW-0012">Acyltransferase</keyword>
<feature type="active site" evidence="7">
    <location>
        <position position="202"/>
    </location>
</feature>
<evidence type="ECO:0000256" key="6">
    <source>
        <dbReference type="PIRNR" id="PIRNR000446"/>
    </source>
</evidence>
<evidence type="ECO:0000259" key="8">
    <source>
        <dbReference type="SMART" id="SM00827"/>
    </source>
</evidence>
<dbReference type="InterPro" id="IPR014043">
    <property type="entry name" value="Acyl_transferase_dom"/>
</dbReference>
<dbReference type="GO" id="GO:0005829">
    <property type="term" value="C:cytosol"/>
    <property type="evidence" value="ECO:0007669"/>
    <property type="project" value="TreeGrafter"/>
</dbReference>
<evidence type="ECO:0000256" key="1">
    <source>
        <dbReference type="ARBA" id="ARBA00013258"/>
    </source>
</evidence>
<dbReference type="SUPFAM" id="SSF55048">
    <property type="entry name" value="Probable ACP-binding domain of malonyl-CoA ACP transacylase"/>
    <property type="match status" value="1"/>
</dbReference>
<dbReference type="AlphaFoldDB" id="A0A917JXV1"/>
<dbReference type="OrthoDB" id="9808564at2"/>
<dbReference type="InterPro" id="IPR024925">
    <property type="entry name" value="Malonyl_CoA-ACP_transAc"/>
</dbReference>
<dbReference type="PANTHER" id="PTHR42681">
    <property type="entry name" value="MALONYL-COA-ACYL CARRIER PROTEIN TRANSACYLASE, MITOCHONDRIAL"/>
    <property type="match status" value="1"/>
</dbReference>
<organism evidence="9 10">
    <name type="scientific">Legionella impletisoli</name>
    <dbReference type="NCBI Taxonomy" id="343510"/>
    <lineage>
        <taxon>Bacteria</taxon>
        <taxon>Pseudomonadati</taxon>
        <taxon>Pseudomonadota</taxon>
        <taxon>Gammaproteobacteria</taxon>
        <taxon>Legionellales</taxon>
        <taxon>Legionellaceae</taxon>
        <taxon>Legionella</taxon>
    </lineage>
</organism>
<keyword evidence="10" id="KW-1185">Reference proteome</keyword>
<accession>A0A917JXV1</accession>
<comment type="catalytic activity">
    <reaction evidence="5 6">
        <text>holo-[ACP] + malonyl-CoA = malonyl-[ACP] + CoA</text>
        <dbReference type="Rhea" id="RHEA:41792"/>
        <dbReference type="Rhea" id="RHEA-COMP:9623"/>
        <dbReference type="Rhea" id="RHEA-COMP:9685"/>
        <dbReference type="ChEBI" id="CHEBI:57287"/>
        <dbReference type="ChEBI" id="CHEBI:57384"/>
        <dbReference type="ChEBI" id="CHEBI:64479"/>
        <dbReference type="ChEBI" id="CHEBI:78449"/>
        <dbReference type="EC" id="2.3.1.39"/>
    </reaction>
</comment>
<comment type="caution">
    <text evidence="9">The sequence shown here is derived from an EMBL/GenBank/DDBJ whole genome shotgun (WGS) entry which is preliminary data.</text>
</comment>
<evidence type="ECO:0000313" key="10">
    <source>
        <dbReference type="Proteomes" id="UP000630149"/>
    </source>
</evidence>
<dbReference type="InterPro" id="IPR016036">
    <property type="entry name" value="Malonyl_transacylase_ACP-bd"/>
</dbReference>
<sequence length="313" mass="33964">MKTIGFVFPGQGSQSVGMLNDLAKSYPLILELFLQVSERVGYDVWDLVQNGPEEKLNQTERTQVAMLTADVAIYKTLQQQQAIPASMMAGHSLGEYAALVCANAISLPDAAELVAKRGQLMQETVPLGEGAMAAIIGLEDEDVRYVCLNASSTEYLVTPANYNAIGQVVIAGHTSAVEKAVSLALEKGAKMAKIIPVSVPCHCQLLTNASALFSESLERATFKTPEVPVISNVDLSVYESPEQIRTLLKAQLYKPVRWVETIQFMSKKGVELFIECGPGKVLGGLIKRIDRSLKTLSVHDESSLSDALHELNQ</sequence>
<protein>
    <recommendedName>
        <fullName evidence="2 6">Malonyl CoA-acyl carrier protein transacylase</fullName>
        <ecNumber evidence="1 6">2.3.1.39</ecNumber>
    </recommendedName>
</protein>
<dbReference type="Gene3D" id="3.40.366.10">
    <property type="entry name" value="Malonyl-Coenzyme A Acyl Carrier Protein, domain 2"/>
    <property type="match status" value="1"/>
</dbReference>
<comment type="similarity">
    <text evidence="6">Belongs to the fabD family.</text>
</comment>
<dbReference type="InterPro" id="IPR050858">
    <property type="entry name" value="Mal-CoA-ACP_Trans/PKS_FabD"/>
</dbReference>
<name>A0A917JXV1_9GAMM</name>
<dbReference type="SMART" id="SM00827">
    <property type="entry name" value="PKS_AT"/>
    <property type="match status" value="1"/>
</dbReference>
<feature type="active site" evidence="7">
    <location>
        <position position="92"/>
    </location>
</feature>
<dbReference type="GO" id="GO:0004314">
    <property type="term" value="F:[acyl-carrier-protein] S-malonyltransferase activity"/>
    <property type="evidence" value="ECO:0007669"/>
    <property type="project" value="UniProtKB-EC"/>
</dbReference>
<reference evidence="9" key="2">
    <citation type="submission" date="2020-09" db="EMBL/GenBank/DDBJ databases">
        <authorList>
            <person name="Sun Q."/>
            <person name="Ohkuma M."/>
        </authorList>
    </citation>
    <scope>NUCLEOTIDE SEQUENCE</scope>
    <source>
        <strain evidence="9">JCM 13919</strain>
    </source>
</reference>
<reference evidence="9" key="1">
    <citation type="journal article" date="2014" name="Int. J. Syst. Evol. Microbiol.">
        <title>Complete genome sequence of Corynebacterium casei LMG S-19264T (=DSM 44701T), isolated from a smear-ripened cheese.</title>
        <authorList>
            <consortium name="US DOE Joint Genome Institute (JGI-PGF)"/>
            <person name="Walter F."/>
            <person name="Albersmeier A."/>
            <person name="Kalinowski J."/>
            <person name="Ruckert C."/>
        </authorList>
    </citation>
    <scope>NUCLEOTIDE SEQUENCE</scope>
    <source>
        <strain evidence="9">JCM 13919</strain>
    </source>
</reference>
<dbReference type="Gene3D" id="3.30.70.250">
    <property type="entry name" value="Malonyl-CoA ACP transacylase, ACP-binding"/>
    <property type="match status" value="1"/>
</dbReference>
<dbReference type="GO" id="GO:0006633">
    <property type="term" value="P:fatty acid biosynthetic process"/>
    <property type="evidence" value="ECO:0007669"/>
    <property type="project" value="TreeGrafter"/>
</dbReference>
<evidence type="ECO:0000256" key="4">
    <source>
        <dbReference type="ARBA" id="ARBA00023315"/>
    </source>
</evidence>
<evidence type="ECO:0000313" key="9">
    <source>
        <dbReference type="EMBL" id="GGI91319.1"/>
    </source>
</evidence>
<evidence type="ECO:0000256" key="2">
    <source>
        <dbReference type="ARBA" id="ARBA00018953"/>
    </source>
</evidence>
<dbReference type="NCBIfam" id="TIGR00128">
    <property type="entry name" value="fabD"/>
    <property type="match status" value="1"/>
</dbReference>
<evidence type="ECO:0000256" key="7">
    <source>
        <dbReference type="PIRSR" id="PIRSR000446-1"/>
    </source>
</evidence>